<accession>A0A433UQD1</accession>
<reference evidence="1 2" key="1">
    <citation type="journal article" date="2019" name="Genome Biol. Evol.">
        <title>Day and night: Metabolic profiles and evolutionary relationships of six axenic non-marine cyanobacteria.</title>
        <authorList>
            <person name="Will S.E."/>
            <person name="Henke P."/>
            <person name="Boedeker C."/>
            <person name="Huang S."/>
            <person name="Brinkmann H."/>
            <person name="Rohde M."/>
            <person name="Jarek M."/>
            <person name="Friedl T."/>
            <person name="Seufert S."/>
            <person name="Schumacher M."/>
            <person name="Overmann J."/>
            <person name="Neumann-Schaal M."/>
            <person name="Petersen J."/>
        </authorList>
    </citation>
    <scope>NUCLEOTIDE SEQUENCE [LARGE SCALE GENOMIC DNA]</scope>
    <source>
        <strain evidence="1 2">SAG 1403-4b</strain>
    </source>
</reference>
<comment type="caution">
    <text evidence="1">The sequence shown here is derived from an EMBL/GenBank/DDBJ whole genome shotgun (WGS) entry which is preliminary data.</text>
</comment>
<protein>
    <submittedName>
        <fullName evidence="1">Uncharacterized protein</fullName>
    </submittedName>
</protein>
<dbReference type="EMBL" id="RSCM01000008">
    <property type="protein sequence ID" value="RUS96050.1"/>
    <property type="molecule type" value="Genomic_DNA"/>
</dbReference>
<sequence>MRPENSVWQGNFGYWQNSFIHTNLLVIGYTAWKGFMSFGRGVVICNVDTQVSHPTITSLDKITFRLQFIPANLIGFDLRSQLIDESMILSISPAVSTYNPHQDIILILKAHPQIEVNFLHKLKITPPDCYAQVCNLWEEFRPSLMP</sequence>
<dbReference type="RefSeq" id="WP_127054642.1">
    <property type="nucleotide sequence ID" value="NZ_RSCM01000008.1"/>
</dbReference>
<proteinExistence type="predicted"/>
<evidence type="ECO:0000313" key="2">
    <source>
        <dbReference type="Proteomes" id="UP000276103"/>
    </source>
</evidence>
<evidence type="ECO:0000313" key="1">
    <source>
        <dbReference type="EMBL" id="RUS96050.1"/>
    </source>
</evidence>
<organism evidence="1 2">
    <name type="scientific">Trichormus variabilis SAG 1403-4b</name>
    <dbReference type="NCBI Taxonomy" id="447716"/>
    <lineage>
        <taxon>Bacteria</taxon>
        <taxon>Bacillati</taxon>
        <taxon>Cyanobacteriota</taxon>
        <taxon>Cyanophyceae</taxon>
        <taxon>Nostocales</taxon>
        <taxon>Nostocaceae</taxon>
        <taxon>Trichormus</taxon>
    </lineage>
</organism>
<dbReference type="AlphaFoldDB" id="A0A433UQD1"/>
<dbReference type="OrthoDB" id="424127at2"/>
<gene>
    <name evidence="1" type="ORF">DSM107003_27120</name>
</gene>
<dbReference type="Proteomes" id="UP000276103">
    <property type="component" value="Unassembled WGS sequence"/>
</dbReference>
<name>A0A433UQD1_ANAVA</name>
<keyword evidence="2" id="KW-1185">Reference proteome</keyword>